<feature type="compositionally biased region" description="Basic and acidic residues" evidence="4">
    <location>
        <begin position="1339"/>
        <end position="1348"/>
    </location>
</feature>
<feature type="compositionally biased region" description="Polar residues" evidence="4">
    <location>
        <begin position="79"/>
        <end position="91"/>
    </location>
</feature>
<feature type="compositionally biased region" description="Basic and acidic residues" evidence="4">
    <location>
        <begin position="389"/>
        <end position="417"/>
    </location>
</feature>
<feature type="compositionally biased region" description="Low complexity" evidence="4">
    <location>
        <begin position="134"/>
        <end position="160"/>
    </location>
</feature>
<comment type="caution">
    <text evidence="6">The sequence shown here is derived from an EMBL/GenBank/DDBJ whole genome shotgun (WGS) entry which is preliminary data.</text>
</comment>
<gene>
    <name evidence="6" type="primary">ndk</name>
    <name evidence="6" type="ORF">AWC38_SpisGene16491</name>
</gene>
<keyword evidence="2" id="KW-0963">Cytoplasm</keyword>
<comment type="similarity">
    <text evidence="3">Belongs to the NDK family.</text>
</comment>
<evidence type="ECO:0000256" key="4">
    <source>
        <dbReference type="SAM" id="MobiDB-lite"/>
    </source>
</evidence>
<protein>
    <submittedName>
        <fullName evidence="6">Nucleoside diphosphate kinase</fullName>
    </submittedName>
</protein>
<feature type="region of interest" description="Disordered" evidence="4">
    <location>
        <begin position="52"/>
        <end position="186"/>
    </location>
</feature>
<dbReference type="PROSITE" id="PS51374">
    <property type="entry name" value="NDPK_LIKE"/>
    <property type="match status" value="2"/>
</dbReference>
<dbReference type="STRING" id="50429.A0A2B4RRD0"/>
<dbReference type="PANTHER" id="PTHR43109:SF3">
    <property type="entry name" value="DYNEIN AXONEMAL ASSEMBLY FACTOR 8"/>
    <property type="match status" value="1"/>
</dbReference>
<dbReference type="SUPFAM" id="SSF54919">
    <property type="entry name" value="Nucleoside diphosphate kinase, NDK"/>
    <property type="match status" value="3"/>
</dbReference>
<feature type="compositionally biased region" description="Polar residues" evidence="4">
    <location>
        <begin position="290"/>
        <end position="307"/>
    </location>
</feature>
<evidence type="ECO:0000256" key="3">
    <source>
        <dbReference type="PROSITE-ProRule" id="PRU00706"/>
    </source>
</evidence>
<dbReference type="Gene3D" id="3.30.70.141">
    <property type="entry name" value="Nucleoside diphosphate kinase-like domain"/>
    <property type="match status" value="3"/>
</dbReference>
<comment type="subcellular location">
    <subcellularLocation>
        <location evidence="1">Cytoplasm</location>
    </subcellularLocation>
</comment>
<evidence type="ECO:0000256" key="2">
    <source>
        <dbReference type="ARBA" id="ARBA00022490"/>
    </source>
</evidence>
<feature type="compositionally biased region" description="Basic and acidic residues" evidence="4">
    <location>
        <begin position="266"/>
        <end position="279"/>
    </location>
</feature>
<dbReference type="Proteomes" id="UP000225706">
    <property type="component" value="Unassembled WGS sequence"/>
</dbReference>
<accession>A0A2B4RRD0</accession>
<reference evidence="7" key="1">
    <citation type="journal article" date="2017" name="bioRxiv">
        <title>Comparative analysis of the genomes of Stylophora pistillata and Acropora digitifera provides evidence for extensive differences between species of corals.</title>
        <authorList>
            <person name="Voolstra C.R."/>
            <person name="Li Y."/>
            <person name="Liew Y.J."/>
            <person name="Baumgarten S."/>
            <person name="Zoccola D."/>
            <person name="Flot J.-F."/>
            <person name="Tambutte S."/>
            <person name="Allemand D."/>
            <person name="Aranda M."/>
        </authorList>
    </citation>
    <scope>NUCLEOTIDE SEQUENCE [LARGE SCALE GENOMIC DNA]</scope>
</reference>
<evidence type="ECO:0000256" key="1">
    <source>
        <dbReference type="ARBA" id="ARBA00004496"/>
    </source>
</evidence>
<evidence type="ECO:0000313" key="6">
    <source>
        <dbReference type="EMBL" id="PFX19110.1"/>
    </source>
</evidence>
<evidence type="ECO:0000313" key="7">
    <source>
        <dbReference type="Proteomes" id="UP000225706"/>
    </source>
</evidence>
<organism evidence="6 7">
    <name type="scientific">Stylophora pistillata</name>
    <name type="common">Smooth cauliflower coral</name>
    <dbReference type="NCBI Taxonomy" id="50429"/>
    <lineage>
        <taxon>Eukaryota</taxon>
        <taxon>Metazoa</taxon>
        <taxon>Cnidaria</taxon>
        <taxon>Anthozoa</taxon>
        <taxon>Hexacorallia</taxon>
        <taxon>Scleractinia</taxon>
        <taxon>Astrocoeniina</taxon>
        <taxon>Pocilloporidae</taxon>
        <taxon>Stylophora</taxon>
    </lineage>
</organism>
<dbReference type="GO" id="GO:0016301">
    <property type="term" value="F:kinase activity"/>
    <property type="evidence" value="ECO:0007669"/>
    <property type="project" value="UniProtKB-KW"/>
</dbReference>
<feature type="region of interest" description="Disordered" evidence="4">
    <location>
        <begin position="253"/>
        <end position="307"/>
    </location>
</feature>
<dbReference type="InterPro" id="IPR034907">
    <property type="entry name" value="NDK-like_dom"/>
</dbReference>
<feature type="compositionally biased region" description="Polar residues" evidence="4">
    <location>
        <begin position="166"/>
        <end position="180"/>
    </location>
</feature>
<name>A0A2B4RRD0_STYPI</name>
<keyword evidence="6" id="KW-0418">Kinase</keyword>
<feature type="domain" description="Nucleoside diphosphate kinase-like" evidence="5">
    <location>
        <begin position="1391"/>
        <end position="1524"/>
    </location>
</feature>
<proteinExistence type="inferred from homology"/>
<dbReference type="SMART" id="SM00562">
    <property type="entry name" value="NDK"/>
    <property type="match status" value="1"/>
</dbReference>
<keyword evidence="7" id="KW-1185">Reference proteome</keyword>
<keyword evidence="6" id="KW-0808">Transferase</keyword>
<sequence length="1726" mass="189346">MWKPEESASSSDESFEEEISTRNFGNFEAATGACKLKSVFEDIFADIQASIPTLELENSSEESDNDDEPLSYTREARPLSSNILSKTNYPSSKVDHSADTASPSDSELFLVRPDGQMSNTSLPSDGDQDSIEFLSSSPALLPSTLPNKFFSSSSTQTTTDTDSENPKQQRPMLSTSSRSTAPDPIDLSHEENQETVELSFDLLEHLNLGDYLECANEVTVPPLFPSTLSDSDYSDDADNSTVLMEGLIKLSEKQRNDAAPTPLSPADHHSKGPSERENNMVHSVGVMSSPPVTSKGVTASLDPSVSHRSNNTVFLDLRRQEKQAAPQRNQELPPSICRILGISNNRQSESSSSSDEDDGHQSWQNQRRKAKEASLSCSRQNNGSVGQKRPPERIKSALDEIKPEQRDGDDMSNKKVTEGGPISQQMNCIVKESGQAVIGPGTLTIMHDGQLDLSHKAKVSTNHRTHTFKQTLLAASRVDTARLVPDVMQGDSTVDNKNLTMTETRKAQNLTSPEKTDKTIITGFSSPVKRDPLNKVENEVNKNITSAASVETKKSSVKHKQVLTGEERAKRQRLHKSLQNLKPLLSSHKHHPVAPCTPVLFHEEASYMNHLQSLPNLDTDTLYLLLTAKLSSCGELSVIHQGARGAVTPDTHCFSHLIAWLCCLVSPAMNTTDYAEICRAPFYVVSLQQSWHNGKLKIDVGLISRSDNGDFSRTQHANGKLKMKTNNSFRQAVSKFLSTNTLQSVYNRLSEHVPYPPHNLAELQISKKNLSTLLTVNPDPEAMWRVFGAKPGFFWQTMETEDAPVDDKTGGRLFQGPEIHNALMLMQSAVFRQPFCLLDVLIRAHCNALDIAGIRLVYSHNELHEEKPAFGFHLPNNSSQDGICTGPQGPVMVLALRGPQAISKWQDEVGPVDAKLAQRTDPNSLRAVYNGGAKEDHLFWCPRSAQGVVTELSRWFGGRVPDSGVINTGCREPSVTCDENPEDSFLGRGRNNKSPLLTSSLHGNFRPPPYFLTASTDTSIFLFVSPALPVNYIGNVLSACLETGFCTQGVKRIHLNTMRLSGLGLSPEQISLFCRKRDNQSLAPLASTVLLLRRENALHHSLSVTESIVNSVSHSDLSRSCFLAVPYSDSMLKQLGGNFSLTPDPAAYPVELLRHAFHSNPELEQVCVVTLLKEKATVSAGTLLSELLRDEEPQEGSNPRGGFELLGLKLLTSLSLHHAKEFTPCKIGDTMWKKSLKTLTSGPALVVALRSVNAFVRLRRFLDSYSDSSKSKLANNSVPLDILMSCTPELACRQLSVIFFDRELFSDQSARQNLYLLPPPRRIINGVCSGSSESLDEVDARASSSDRKARSRRVSLGKSPGTASLSSVETLGYADTSVLQSLLEKPRVIPTVCVLKPRTASKHLGKVLKRLGQEGFSVIALKMTCLSSKDVSTLMPEKEKLESHISHMTSGPSVVLCLHRENAVGRLLDVLGPSDARAAKKLSQFYLRGSFGEDSIQNGFYGSETYEKAIRDIKVLFPEGVCCPPCIDLRAEEIPCLTLDEVFSVTANRSLVKLSTEEQSRVETSPGMTLLPSSLLEINCLLLLPQLLVSGAQTGRRGNISYAEIIEALLTAGFHFIGLRMVLLGVAEAAHCAKLYSGCLPENWKPHHLAVQLSKSPCLVMAVLRDGAVTCYDTLCESSPKLKSSFVNSGKFMLAGKTLKEAKCLVECFFDHLVPNRKARIELSAS</sequence>
<feature type="region of interest" description="Disordered" evidence="4">
    <location>
        <begin position="345"/>
        <end position="420"/>
    </location>
</feature>
<dbReference type="GO" id="GO:0005879">
    <property type="term" value="C:axonemal microtubule"/>
    <property type="evidence" value="ECO:0007669"/>
    <property type="project" value="TreeGrafter"/>
</dbReference>
<feature type="region of interest" description="Disordered" evidence="4">
    <location>
        <begin position="1339"/>
        <end position="1361"/>
    </location>
</feature>
<dbReference type="Pfam" id="PF00334">
    <property type="entry name" value="NDK"/>
    <property type="match status" value="1"/>
</dbReference>
<feature type="compositionally biased region" description="Acidic residues" evidence="4">
    <location>
        <begin position="58"/>
        <end position="69"/>
    </location>
</feature>
<evidence type="ECO:0000259" key="5">
    <source>
        <dbReference type="SMART" id="SM00562"/>
    </source>
</evidence>
<dbReference type="EMBL" id="LSMT01000377">
    <property type="protein sequence ID" value="PFX19110.1"/>
    <property type="molecule type" value="Genomic_DNA"/>
</dbReference>
<feature type="compositionally biased region" description="Polar residues" evidence="4">
    <location>
        <begin position="375"/>
        <end position="385"/>
    </location>
</feature>
<comment type="caution">
    <text evidence="3">Lacks conserved residue(s) required for the propagation of feature annotation.</text>
</comment>
<dbReference type="InterPro" id="IPR036850">
    <property type="entry name" value="NDK-like_dom_sf"/>
</dbReference>
<dbReference type="OrthoDB" id="2162449at2759"/>
<dbReference type="PANTHER" id="PTHR43109">
    <property type="entry name" value="NUCLEOSIDE DIPHOSPHATE KINASE 7"/>
    <property type="match status" value="1"/>
</dbReference>